<keyword evidence="3" id="KW-1185">Reference proteome</keyword>
<keyword evidence="1" id="KW-1133">Transmembrane helix</keyword>
<keyword evidence="1" id="KW-0812">Transmembrane</keyword>
<evidence type="ECO:0000256" key="1">
    <source>
        <dbReference type="SAM" id="Phobius"/>
    </source>
</evidence>
<dbReference type="RefSeq" id="WP_059264463.1">
    <property type="nucleotide sequence ID" value="NZ_KQ948359.1"/>
</dbReference>
<accession>A0A117QDS8</accession>
<feature type="transmembrane region" description="Helical" evidence="1">
    <location>
        <begin position="109"/>
        <end position="140"/>
    </location>
</feature>
<reference evidence="2 3" key="1">
    <citation type="submission" date="2015-10" db="EMBL/GenBank/DDBJ databases">
        <title>Draft genome sequence of Streptomyces corchorusii DSM 40340, type strain for the species Streptomyces corchorusii.</title>
        <authorList>
            <person name="Ruckert C."/>
            <person name="Winkler A."/>
            <person name="Kalinowski J."/>
            <person name="Kampfer P."/>
            <person name="Glaeser S."/>
        </authorList>
    </citation>
    <scope>NUCLEOTIDE SEQUENCE [LARGE SCALE GENOMIC DNA]</scope>
    <source>
        <strain evidence="2 3">DSM 40340</strain>
    </source>
</reference>
<dbReference type="PANTHER" id="PTHR37422:SF13">
    <property type="entry name" value="LIPOPOLYSACCHARIDE BIOSYNTHESIS PROTEIN PA4999-RELATED"/>
    <property type="match status" value="1"/>
</dbReference>
<protein>
    <submittedName>
        <fullName evidence="2">O-antigen polymerase</fullName>
    </submittedName>
</protein>
<evidence type="ECO:0000313" key="2">
    <source>
        <dbReference type="EMBL" id="KUN22798.1"/>
    </source>
</evidence>
<dbReference type="GO" id="GO:0016020">
    <property type="term" value="C:membrane"/>
    <property type="evidence" value="ECO:0007669"/>
    <property type="project" value="UniProtKB-SubCell"/>
</dbReference>
<feature type="transmembrane region" description="Helical" evidence="1">
    <location>
        <begin position="152"/>
        <end position="172"/>
    </location>
</feature>
<dbReference type="Proteomes" id="UP000053398">
    <property type="component" value="Unassembled WGS sequence"/>
</dbReference>
<feature type="transmembrane region" description="Helical" evidence="1">
    <location>
        <begin position="276"/>
        <end position="298"/>
    </location>
</feature>
<feature type="transmembrane region" description="Helical" evidence="1">
    <location>
        <begin position="78"/>
        <end position="103"/>
    </location>
</feature>
<gene>
    <name evidence="2" type="ORF">AQJ11_25120</name>
</gene>
<proteinExistence type="predicted"/>
<dbReference type="EMBL" id="LMWP01000027">
    <property type="protein sequence ID" value="KUN22798.1"/>
    <property type="molecule type" value="Genomic_DNA"/>
</dbReference>
<name>A0A117QDS8_STRCK</name>
<evidence type="ECO:0000313" key="3">
    <source>
        <dbReference type="Proteomes" id="UP000053398"/>
    </source>
</evidence>
<keyword evidence="1" id="KW-0472">Membrane</keyword>
<sequence>MILLGACAGWSLITAAAHDGRPEGMLLAVLAVAAGYAAGRVSGALLPVAAPCAGAAAGLALTVTLPELSTAPWYAAPLGHAGATAALLTLATGAACCAAWATAVPALRLVLRALACAVVAAGAVLGSTAGWVTGAAVLLCSLAAGSARSRGAWLAGTAVAAGLVAATVWAVAGEALPGHLAGTLEGRFSAHRVRLWREALGLAGRHSGLGIGPGRFGDLSPGAPRALPSDGTPHSALLQQAVEQGLVGVLLLVAVFCWVLYALWRSPCPTPVAVTAGAALTALAALASVSNALSFTAVTSGAALLAGWATARPWTGGTATPEL</sequence>
<dbReference type="PANTHER" id="PTHR37422">
    <property type="entry name" value="TEICHURONIC ACID BIOSYNTHESIS PROTEIN TUAE"/>
    <property type="match status" value="1"/>
</dbReference>
<dbReference type="InterPro" id="IPR051533">
    <property type="entry name" value="WaaL-like"/>
</dbReference>
<feature type="transmembrane region" description="Helical" evidence="1">
    <location>
        <begin position="245"/>
        <end position="264"/>
    </location>
</feature>
<organism evidence="2 3">
    <name type="scientific">Streptomyces corchorusii</name>
    <name type="common">Streptomyces chibaensis</name>
    <dbReference type="NCBI Taxonomy" id="1903"/>
    <lineage>
        <taxon>Bacteria</taxon>
        <taxon>Bacillati</taxon>
        <taxon>Actinomycetota</taxon>
        <taxon>Actinomycetes</taxon>
        <taxon>Kitasatosporales</taxon>
        <taxon>Streptomycetaceae</taxon>
        <taxon>Streptomyces</taxon>
    </lineage>
</organism>
<comment type="caution">
    <text evidence="2">The sequence shown here is derived from an EMBL/GenBank/DDBJ whole genome shotgun (WGS) entry which is preliminary data.</text>
</comment>
<feature type="transmembrane region" description="Helical" evidence="1">
    <location>
        <begin position="41"/>
        <end position="66"/>
    </location>
</feature>
<dbReference type="AlphaFoldDB" id="A0A117QDS8"/>